<dbReference type="EMBL" id="JAIWYP010000009">
    <property type="protein sequence ID" value="KAH3778126.1"/>
    <property type="molecule type" value="Genomic_DNA"/>
</dbReference>
<protein>
    <submittedName>
        <fullName evidence="2">Uncharacterized protein</fullName>
    </submittedName>
</protein>
<dbReference type="Proteomes" id="UP000828390">
    <property type="component" value="Unassembled WGS sequence"/>
</dbReference>
<comment type="caution">
    <text evidence="2">The sequence shown here is derived from an EMBL/GenBank/DDBJ whole genome shotgun (WGS) entry which is preliminary data.</text>
</comment>
<organism evidence="2 3">
    <name type="scientific">Dreissena polymorpha</name>
    <name type="common">Zebra mussel</name>
    <name type="synonym">Mytilus polymorpha</name>
    <dbReference type="NCBI Taxonomy" id="45954"/>
    <lineage>
        <taxon>Eukaryota</taxon>
        <taxon>Metazoa</taxon>
        <taxon>Spiralia</taxon>
        <taxon>Lophotrochozoa</taxon>
        <taxon>Mollusca</taxon>
        <taxon>Bivalvia</taxon>
        <taxon>Autobranchia</taxon>
        <taxon>Heteroconchia</taxon>
        <taxon>Euheterodonta</taxon>
        <taxon>Imparidentia</taxon>
        <taxon>Neoheterodontei</taxon>
        <taxon>Myida</taxon>
        <taxon>Dreissenoidea</taxon>
        <taxon>Dreissenidae</taxon>
        <taxon>Dreissena</taxon>
    </lineage>
</organism>
<dbReference type="AlphaFoldDB" id="A0A9D4EE93"/>
<name>A0A9D4EE93_DREPO</name>
<keyword evidence="3" id="KW-1185">Reference proteome</keyword>
<feature type="coiled-coil region" evidence="1">
    <location>
        <begin position="8"/>
        <end position="49"/>
    </location>
</feature>
<reference evidence="2" key="2">
    <citation type="submission" date="2020-11" db="EMBL/GenBank/DDBJ databases">
        <authorList>
            <person name="McCartney M.A."/>
            <person name="Auch B."/>
            <person name="Kono T."/>
            <person name="Mallez S."/>
            <person name="Becker A."/>
            <person name="Gohl D.M."/>
            <person name="Silverstein K.A.T."/>
            <person name="Koren S."/>
            <person name="Bechman K.B."/>
            <person name="Herman A."/>
            <person name="Abrahante J.E."/>
            <person name="Garbe J."/>
        </authorList>
    </citation>
    <scope>NUCLEOTIDE SEQUENCE</scope>
    <source>
        <strain evidence="2">Duluth1</strain>
        <tissue evidence="2">Whole animal</tissue>
    </source>
</reference>
<accession>A0A9D4EE93</accession>
<proteinExistence type="predicted"/>
<evidence type="ECO:0000256" key="1">
    <source>
        <dbReference type="SAM" id="Coils"/>
    </source>
</evidence>
<reference evidence="2" key="1">
    <citation type="journal article" date="2019" name="bioRxiv">
        <title>The Genome of the Zebra Mussel, Dreissena polymorpha: A Resource for Invasive Species Research.</title>
        <authorList>
            <person name="McCartney M.A."/>
            <person name="Auch B."/>
            <person name="Kono T."/>
            <person name="Mallez S."/>
            <person name="Zhang Y."/>
            <person name="Obille A."/>
            <person name="Becker A."/>
            <person name="Abrahante J.E."/>
            <person name="Garbe J."/>
            <person name="Badalamenti J.P."/>
            <person name="Herman A."/>
            <person name="Mangelson H."/>
            <person name="Liachko I."/>
            <person name="Sullivan S."/>
            <person name="Sone E.D."/>
            <person name="Koren S."/>
            <person name="Silverstein K.A.T."/>
            <person name="Beckman K.B."/>
            <person name="Gohl D.M."/>
        </authorList>
    </citation>
    <scope>NUCLEOTIDE SEQUENCE</scope>
    <source>
        <strain evidence="2">Duluth1</strain>
        <tissue evidence="2">Whole animal</tissue>
    </source>
</reference>
<evidence type="ECO:0000313" key="3">
    <source>
        <dbReference type="Proteomes" id="UP000828390"/>
    </source>
</evidence>
<evidence type="ECO:0000313" key="2">
    <source>
        <dbReference type="EMBL" id="KAH3778126.1"/>
    </source>
</evidence>
<gene>
    <name evidence="2" type="ORF">DPMN_179579</name>
</gene>
<keyword evidence="1" id="KW-0175">Coiled coil</keyword>
<sequence>MERLRSCIERDREDVERLAMEKQSYEDRIATMSREKEMLDESLKTLDAKVTHMRRWAPRGCSPEQVH</sequence>